<reference evidence="3" key="1">
    <citation type="journal article" date="2019" name="Int. J. Syst. Evol. Microbiol.">
        <title>The Global Catalogue of Microorganisms (GCM) 10K type strain sequencing project: providing services to taxonomists for standard genome sequencing and annotation.</title>
        <authorList>
            <consortium name="The Broad Institute Genomics Platform"/>
            <consortium name="The Broad Institute Genome Sequencing Center for Infectious Disease"/>
            <person name="Wu L."/>
            <person name="Ma J."/>
        </authorList>
    </citation>
    <scope>NUCLEOTIDE SEQUENCE [LARGE SCALE GENOMIC DNA]</scope>
    <source>
        <strain evidence="3">CCUG 60559</strain>
    </source>
</reference>
<sequence>MKPAARWPLHPAPREGEALSSWLHRVAACYQMEVRDLLEHDLGHGQVDDLDTAPPLSLLTVLSQRSGIERDRLRCMSIVGWVPWLLDSLDDEIPAALETYAFQCSVLLPRHKRKIRTVARWRAWLPRQPVDRACPICLNDPADQAILLAWKLPLMLSCPQHGCWLESYWGVPGRFLRWENTDAALRTAGDAIAAMDQRTWQALTMGYVELPRRRIHAGLWFRMLRTLLDELNTPLSMCGTYAGYIRHVWEGCGYPLRAGQSLWRPYETLAPVVQLQMLEAAATAIHLIESRVISPPGEQAALFWPEPQTGFTNGLPTRERTQEPINVWQEAIKAINEAVADARHNPETARSLFALAAYGRRHDPESLERLRAEFSKDGIPPAFLSHYEPDGPFACRKISDRLSDKF</sequence>
<evidence type="ECO:0000313" key="3">
    <source>
        <dbReference type="Proteomes" id="UP001596506"/>
    </source>
</evidence>
<dbReference type="Pfam" id="PF06527">
    <property type="entry name" value="TniQ"/>
    <property type="match status" value="1"/>
</dbReference>
<organism evidence="2 3">
    <name type="scientific">Marinobacter aromaticivorans</name>
    <dbReference type="NCBI Taxonomy" id="1494078"/>
    <lineage>
        <taxon>Bacteria</taxon>
        <taxon>Pseudomonadati</taxon>
        <taxon>Pseudomonadota</taxon>
        <taxon>Gammaproteobacteria</taxon>
        <taxon>Pseudomonadales</taxon>
        <taxon>Marinobacteraceae</taxon>
        <taxon>Marinobacter</taxon>
    </lineage>
</organism>
<protein>
    <submittedName>
        <fullName evidence="2">TniQ family protein</fullName>
    </submittedName>
</protein>
<dbReference type="InterPro" id="IPR009492">
    <property type="entry name" value="TniQ"/>
</dbReference>
<dbReference type="RefSeq" id="WP_100690172.1">
    <property type="nucleotide sequence ID" value="NZ_JBHTBD010000018.1"/>
</dbReference>
<comment type="caution">
    <text evidence="2">The sequence shown here is derived from an EMBL/GenBank/DDBJ whole genome shotgun (WGS) entry which is preliminary data.</text>
</comment>
<name>A0ABW2J0S5_9GAMM</name>
<gene>
    <name evidence="2" type="ORF">ACFQQA_18555</name>
</gene>
<keyword evidence="3" id="KW-1185">Reference proteome</keyword>
<proteinExistence type="predicted"/>
<dbReference type="Proteomes" id="UP001596506">
    <property type="component" value="Unassembled WGS sequence"/>
</dbReference>
<evidence type="ECO:0000259" key="1">
    <source>
        <dbReference type="Pfam" id="PF06527"/>
    </source>
</evidence>
<evidence type="ECO:0000313" key="2">
    <source>
        <dbReference type="EMBL" id="MFC7296716.1"/>
    </source>
</evidence>
<dbReference type="EMBL" id="JBHTBD010000018">
    <property type="protein sequence ID" value="MFC7296716.1"/>
    <property type="molecule type" value="Genomic_DNA"/>
</dbReference>
<feature type="domain" description="TniQ" evidence="1">
    <location>
        <begin position="8"/>
        <end position="165"/>
    </location>
</feature>
<accession>A0ABW2J0S5</accession>